<proteinExistence type="predicted"/>
<comment type="caution">
    <text evidence="1">The sequence shown here is derived from an EMBL/GenBank/DDBJ whole genome shotgun (WGS) entry which is preliminary data.</text>
</comment>
<accession>A0ACC2AZM0</accession>
<protein>
    <submittedName>
        <fullName evidence="1">Uncharacterized protein</fullName>
    </submittedName>
</protein>
<evidence type="ECO:0000313" key="2">
    <source>
        <dbReference type="Proteomes" id="UP001162992"/>
    </source>
</evidence>
<evidence type="ECO:0000313" key="1">
    <source>
        <dbReference type="EMBL" id="KAJ7522936.1"/>
    </source>
</evidence>
<gene>
    <name evidence="1" type="ORF">O6H91_18G031500</name>
</gene>
<dbReference type="EMBL" id="CM055109">
    <property type="protein sequence ID" value="KAJ7522936.1"/>
    <property type="molecule type" value="Genomic_DNA"/>
</dbReference>
<dbReference type="Proteomes" id="UP001162992">
    <property type="component" value="Chromosome 18"/>
</dbReference>
<organism evidence="1 2">
    <name type="scientific">Diphasiastrum complanatum</name>
    <name type="common">Issler's clubmoss</name>
    <name type="synonym">Lycopodium complanatum</name>
    <dbReference type="NCBI Taxonomy" id="34168"/>
    <lineage>
        <taxon>Eukaryota</taxon>
        <taxon>Viridiplantae</taxon>
        <taxon>Streptophyta</taxon>
        <taxon>Embryophyta</taxon>
        <taxon>Tracheophyta</taxon>
        <taxon>Lycopodiopsida</taxon>
        <taxon>Lycopodiales</taxon>
        <taxon>Lycopodiaceae</taxon>
        <taxon>Lycopodioideae</taxon>
        <taxon>Diphasiastrum</taxon>
    </lineage>
</organism>
<reference evidence="2" key="1">
    <citation type="journal article" date="2024" name="Proc. Natl. Acad. Sci. U.S.A.">
        <title>Extraordinary preservation of gene collinearity over three hundred million years revealed in homosporous lycophytes.</title>
        <authorList>
            <person name="Li C."/>
            <person name="Wickell D."/>
            <person name="Kuo L.Y."/>
            <person name="Chen X."/>
            <person name="Nie B."/>
            <person name="Liao X."/>
            <person name="Peng D."/>
            <person name="Ji J."/>
            <person name="Jenkins J."/>
            <person name="Williams M."/>
            <person name="Shu S."/>
            <person name="Plott C."/>
            <person name="Barry K."/>
            <person name="Rajasekar S."/>
            <person name="Grimwood J."/>
            <person name="Han X."/>
            <person name="Sun S."/>
            <person name="Hou Z."/>
            <person name="He W."/>
            <person name="Dai G."/>
            <person name="Sun C."/>
            <person name="Schmutz J."/>
            <person name="Leebens-Mack J.H."/>
            <person name="Li F.W."/>
            <person name="Wang L."/>
        </authorList>
    </citation>
    <scope>NUCLEOTIDE SEQUENCE [LARGE SCALE GENOMIC DNA]</scope>
    <source>
        <strain evidence="2">cv. PW_Plant_1</strain>
    </source>
</reference>
<sequence>MFVYLSKKVCMPQGLKVRSLAWNTQQGWLACGTEQGILKAQQTNLSMNQTLEGHHGAVLVVKWNQNYRKLTSSDDNGLIIVWILHKGMWFEEMINNRNKSVVRDMRWSSDGQRICIIYEDGQVILGNVDGKRLWGKDFKLQLSLIEWSPDGKLLLFCTREGRCLVYDHMGSYITQLAICFPDTGGNSVIIGIDWYNGSEGYIDASSPTLALGLQSGKLQLMKHELDEDPILVDTGMIATNIHWSPNGSALAVLGSNASMAGVVNSIVQIYSHYGVHLRSLHVPGGKLSDMAWEGGGLRLALAMDTYVCFANVRPEYRWSFFAGSTCVYSFKSKDHDDHAVMFWDVNSGEGYCKYVKHLVGICSFGDYCILATKGEELNQYILILCNAIGNPVNSKYTSVEPLFLAMNSSFAVAASEQKIYLWKFWSSGNGATANGSLDQICCICSSDKYLTVGRESGILVSYSLPAVAIEGTDVLQCRPQAISLNCDSTRLSVIDINGLLTFYDLHGSTKASKKVDEFKRKEVWNMKWADDNPDLIAVMEKTRMYVLRGIEPEEPITSSAYLCYFHNLQIIAIQLDDLMKQPEQPGKNHVFNYETKSLRDTTQILEAVPIQDAYAYVEEHSHPKLWISLAEHALEILDLSIAEKAFIKCKHYYGVQFVKRLHVLKDRRLQKAEVCVYFKRFDDAQRMYFDMDRNDLAISMRMKLGDWFIVEGLLESRAGNDGLLKITWDHIGDILANRKKWKAAIGYYEKSINIERLADCFYALGDWNGLEKLMNGILDGSPVLLLIAQKFQSVGNFEHAVRGFLKGGNIEAAIECCLELNQWDKAIELSKTKNCEQIIQEKLSAHTDFLLARGNPIHAIEIFKNTGRHFDAARVLKDLAKDYALKKENALDVKKLYHDNADGLGGHIKNVWHQAEAYHFLLLAHRAFYAGQFDQAMKASLWLMDYEDVLDLLEIYSLIGLSAFYNKHYAQCSKALNLLEHSDDNSERTRSLFSELALSIFKKYKPISPGKTATRSCPSCGTPVQELQKKCTNIKCEVVFPICIASGLLIVNEDRIQCCSCKHFMLSVKVTNQKHCPLCHALLNNVEAPTASVYGFKVSV</sequence>
<keyword evidence="2" id="KW-1185">Reference proteome</keyword>
<name>A0ACC2AZM0_DIPCM</name>